<name>A0ACC2IJC7_9PEZI</name>
<evidence type="ECO:0000313" key="2">
    <source>
        <dbReference type="Proteomes" id="UP001153334"/>
    </source>
</evidence>
<accession>A0ACC2IJC7</accession>
<protein>
    <submittedName>
        <fullName evidence="1">Uncharacterized protein</fullName>
    </submittedName>
</protein>
<dbReference type="Proteomes" id="UP001153334">
    <property type="component" value="Unassembled WGS sequence"/>
</dbReference>
<evidence type="ECO:0000313" key="1">
    <source>
        <dbReference type="EMBL" id="KAJ8115268.1"/>
    </source>
</evidence>
<dbReference type="EMBL" id="JAPESX010001318">
    <property type="protein sequence ID" value="KAJ8115268.1"/>
    <property type="molecule type" value="Genomic_DNA"/>
</dbReference>
<keyword evidence="2" id="KW-1185">Reference proteome</keyword>
<gene>
    <name evidence="1" type="ORF">ONZ43_g4707</name>
</gene>
<proteinExistence type="predicted"/>
<sequence length="137" mass="14575">MPKSLSNTGRGNSITSVYLRRDRAALLIDRVLPDPEAHALQQDHATRLLPGHSTALELPDALDAALDGEDGLARARRGHGDAVVHGRQPADGPLGAPRGRVHARRVGGLDEVLADHVHDALAVRHEVAQRVLGRGEG</sequence>
<reference evidence="1" key="1">
    <citation type="submission" date="2022-11" db="EMBL/GenBank/DDBJ databases">
        <title>Genome Sequence of Nemania bipapillata.</title>
        <authorList>
            <person name="Buettner E."/>
        </authorList>
    </citation>
    <scope>NUCLEOTIDE SEQUENCE</scope>
    <source>
        <strain evidence="1">CP14</strain>
    </source>
</reference>
<comment type="caution">
    <text evidence="1">The sequence shown here is derived from an EMBL/GenBank/DDBJ whole genome shotgun (WGS) entry which is preliminary data.</text>
</comment>
<organism evidence="1 2">
    <name type="scientific">Nemania bipapillata</name>
    <dbReference type="NCBI Taxonomy" id="110536"/>
    <lineage>
        <taxon>Eukaryota</taxon>
        <taxon>Fungi</taxon>
        <taxon>Dikarya</taxon>
        <taxon>Ascomycota</taxon>
        <taxon>Pezizomycotina</taxon>
        <taxon>Sordariomycetes</taxon>
        <taxon>Xylariomycetidae</taxon>
        <taxon>Xylariales</taxon>
        <taxon>Xylariaceae</taxon>
        <taxon>Nemania</taxon>
    </lineage>
</organism>